<feature type="compositionally biased region" description="Basic and acidic residues" evidence="1">
    <location>
        <begin position="78"/>
        <end position="90"/>
    </location>
</feature>
<feature type="region of interest" description="Disordered" evidence="1">
    <location>
        <begin position="906"/>
        <end position="934"/>
    </location>
</feature>
<feature type="compositionally biased region" description="Acidic residues" evidence="1">
    <location>
        <begin position="925"/>
        <end position="934"/>
    </location>
</feature>
<feature type="compositionally biased region" description="Basic and acidic residues" evidence="1">
    <location>
        <begin position="1698"/>
        <end position="1716"/>
    </location>
</feature>
<feature type="region of interest" description="Disordered" evidence="1">
    <location>
        <begin position="195"/>
        <end position="319"/>
    </location>
</feature>
<feature type="region of interest" description="Disordered" evidence="1">
    <location>
        <begin position="389"/>
        <end position="408"/>
    </location>
</feature>
<feature type="region of interest" description="Disordered" evidence="1">
    <location>
        <begin position="1406"/>
        <end position="1496"/>
    </location>
</feature>
<feature type="compositionally biased region" description="Acidic residues" evidence="1">
    <location>
        <begin position="742"/>
        <end position="753"/>
    </location>
</feature>
<feature type="compositionally biased region" description="Low complexity" evidence="1">
    <location>
        <begin position="1721"/>
        <end position="1749"/>
    </location>
</feature>
<feature type="compositionally biased region" description="Polar residues" evidence="1">
    <location>
        <begin position="260"/>
        <end position="271"/>
    </location>
</feature>
<feature type="compositionally biased region" description="Polar residues" evidence="1">
    <location>
        <begin position="1423"/>
        <end position="1439"/>
    </location>
</feature>
<feature type="compositionally biased region" description="Basic residues" evidence="1">
    <location>
        <begin position="40"/>
        <end position="53"/>
    </location>
</feature>
<evidence type="ECO:0000313" key="3">
    <source>
        <dbReference type="Proteomes" id="UP000434957"/>
    </source>
</evidence>
<feature type="compositionally biased region" description="Basic and acidic residues" evidence="1">
    <location>
        <begin position="1637"/>
        <end position="1655"/>
    </location>
</feature>
<feature type="compositionally biased region" description="Acidic residues" evidence="1">
    <location>
        <begin position="91"/>
        <end position="108"/>
    </location>
</feature>
<protein>
    <submittedName>
        <fullName evidence="2">Uncharacterized protein</fullName>
    </submittedName>
</protein>
<feature type="region of interest" description="Disordered" evidence="1">
    <location>
        <begin position="1361"/>
        <end position="1393"/>
    </location>
</feature>
<feature type="compositionally biased region" description="Polar residues" evidence="1">
    <location>
        <begin position="230"/>
        <end position="244"/>
    </location>
</feature>
<feature type="region of interest" description="Disordered" evidence="1">
    <location>
        <begin position="484"/>
        <end position="540"/>
    </location>
</feature>
<feature type="region of interest" description="Disordered" evidence="1">
    <location>
        <begin position="619"/>
        <end position="638"/>
    </location>
</feature>
<dbReference type="EMBL" id="QXFT01000212">
    <property type="protein sequence ID" value="KAE9350774.1"/>
    <property type="molecule type" value="Genomic_DNA"/>
</dbReference>
<sequence length="1858" mass="200517">MEETQPLADAPPAVDVKAEAEPEPQLEAAASPTDADAAKSKKKKKNNNNKSRRKSLERTQSELEEDAPQEPEQDEKEEEKKEEKEEKEPSIEEAEPSVEEKTVEEDDNQADHELAPPELERTSSLDSMKATGTRAVGSLFSRFKVGRKKPLPSRTESAAKLELVSPSPVKTAVKRLEVQEETSLDDLPMRTKRDFFADGEQSVHVSAERDKYDALERQRTAEKEAARLSPPSSTRASEQVQVQDEASEGEAAVGAKEQADVTSETLTSQSLGAVENQEPLAAGVKEHEDPAADSLLSSEEMPVSLDKVDKAEEESTEEVLAPNQVPFEVTIAEAATTEVDVTDATEMPATVAKLQEDAEVTAADEPQPVSLELELELEPAGQTVEAKVDQEEVAAPPSTDLQDTASDVAKDAQIEETELLQVKIAPPTSELPSETTEAAKPERMSPVKSLASRFEGKREQSLDNLKFRTVREFFSEERSIRVGAEKQKYEAQAQQQKLKAKAEEEAKSKYKIGSSFKSPGKDGVSPAASPELRATTAKESGVAVEHFNISTPDAAVNRKKFSFDEGHVASDSPGKSSEGAPEALTPVKSIASRFEGKREQSLDNLKFRTVREFFPEERSVRVGSEKQKFEAQAKQDKSLDNLKFRTVREFFPDDGKRSIHVGAEKAKFEALTKQQGEAAKAAEHVKLKHAAPSPNPTSTNLKSSEESPSARNDVGSSPVLEDKQVDAGVDSSVPKDSATVEPPEENADTDVELDSSLHAIAANQPLDSLDISLAKAEDKGDYLSGPCSDGLTVDQKDYQADISPVTDVQDQGEDVTNTGNADDENDANMESTDVEVDQPDENRTSVDEATIEQEVKKEVPSAELGPAELVLIEPVQSEENQTPINGTTLVPELEKNIPTIDNEAAELDVGESVKSEDNQALADEATTEQEVENEVDASAELDVGDLAQPEAKHALVDEANFEHEIVKEVPSTASNSSELYLGGSLQPEENEILVDETVVEHEVEKDAPSADNGSVTLDIGENEWNETAVVHEVEIDMPRACNETNLDHGESVVDDAELAGKDNTDAVNGTTNLSETVKAVGEQVNNAQVELDVVGHAGAVEAEASATRTNEKPASPDVEANTIQKSGEVVEQVDPSDGLVELDLNEPELGQQVDQPVAPVEDDIQYSAKTNEPEMGQQVDQPVAPIDDGIQYSAKTQEVVQERQPDIAKDAVGAENELEESEQKSKSKSRPLLTTERLFVVGVDAIETEDTVVVGERPTTDGEDEFEPQSSIKAPELITGVTTSETKLGVSSTSKSVANTSKTSPKLTRKVSAGSVGSSTSSSARTTVPVPMKRASITAPTASYMAKKAAEAEELHKASQRLKKQGSASKLNGTVSETGFIKPPSAAPTVPVPMKRTSITAPTASYMARKAAEAEKAHRASPTPKQTRPASKQKTTAGSTGFKPPAAATTTPVPMKRASITAPTASWQARNVPEASESHSTAKIQSTKSKGAFGPTVPVAPKRASIMAPTASYIAKKAVEQADDVNVAESSIPSRNKRYSNVKSKVMQGIQSGSMHVATHKTITKEEFIAAERRKSLGSAGVRSVLDSFDRRASLTARVTIDNPPEPFMRSALSRKKLNSTVPRYLNYENAPGYAERAQKQYERRKRLEEENAAKSERRQKELRVFFSERQQKALKLSAEEVRRGLEAHEFSRLAKESELEVQKTLRKEKQRERSGRTHTRGSSTTSSVGASSSNGVPSRPSKKSSVSSVEEKIVAVLAVESAAPDSDTAVEVAASAEEIIVEKDALPAEEPVAAFEASVEELIATDVQVVLAEAAEVEKQTTAVPAVDIDLTLEHVAKKIDFDEASSDSDEKDTSNV</sequence>
<feature type="compositionally biased region" description="Polar residues" evidence="1">
    <location>
        <begin position="806"/>
        <end position="820"/>
    </location>
</feature>
<feature type="compositionally biased region" description="Basic and acidic residues" evidence="1">
    <location>
        <begin position="206"/>
        <end position="226"/>
    </location>
</feature>
<feature type="region of interest" description="Disordered" evidence="1">
    <location>
        <begin position="1636"/>
        <end position="1655"/>
    </location>
</feature>
<feature type="region of interest" description="Disordered" evidence="1">
    <location>
        <begin position="802"/>
        <end position="862"/>
    </location>
</feature>
<feature type="region of interest" description="Disordered" evidence="1">
    <location>
        <begin position="423"/>
        <end position="455"/>
    </location>
</feature>
<feature type="compositionally biased region" description="Polar residues" evidence="1">
    <location>
        <begin position="696"/>
        <end position="710"/>
    </location>
</feature>
<feature type="compositionally biased region" description="Polar residues" evidence="1">
    <location>
        <begin position="1366"/>
        <end position="1377"/>
    </location>
</feature>
<accession>A0A6A4FK72</accession>
<evidence type="ECO:0000256" key="1">
    <source>
        <dbReference type="SAM" id="MobiDB-lite"/>
    </source>
</evidence>
<feature type="region of interest" description="Disordered" evidence="1">
    <location>
        <begin position="1"/>
        <end position="130"/>
    </location>
</feature>
<comment type="caution">
    <text evidence="2">The sequence shown here is derived from an EMBL/GenBank/DDBJ whole genome shotgun (WGS) entry which is preliminary data.</text>
</comment>
<feature type="compositionally biased region" description="Basic and acidic residues" evidence="1">
    <location>
        <begin position="109"/>
        <end position="123"/>
    </location>
</feature>
<feature type="region of interest" description="Disordered" evidence="1">
    <location>
        <begin position="1291"/>
        <end position="1328"/>
    </location>
</feature>
<dbReference type="Proteomes" id="UP000434957">
    <property type="component" value="Unassembled WGS sequence"/>
</dbReference>
<evidence type="ECO:0000313" key="2">
    <source>
        <dbReference type="EMBL" id="KAE9350774.1"/>
    </source>
</evidence>
<gene>
    <name evidence="2" type="ORF">PR003_g5205</name>
</gene>
<feature type="compositionally biased region" description="Acidic residues" evidence="1">
    <location>
        <begin position="62"/>
        <end position="77"/>
    </location>
</feature>
<keyword evidence="3" id="KW-1185">Reference proteome</keyword>
<feature type="region of interest" description="Disordered" evidence="1">
    <location>
        <begin position="968"/>
        <end position="988"/>
    </location>
</feature>
<reference evidence="2 3" key="1">
    <citation type="submission" date="2018-08" db="EMBL/GenBank/DDBJ databases">
        <title>Genomic investigation of the strawberry pathogen Phytophthora fragariae indicates pathogenicity is determined by transcriptional variation in three key races.</title>
        <authorList>
            <person name="Adams T.M."/>
            <person name="Armitage A.D."/>
            <person name="Sobczyk M.K."/>
            <person name="Bates H.J."/>
            <person name="Dunwell J.M."/>
            <person name="Nellist C.F."/>
            <person name="Harrison R.J."/>
        </authorList>
    </citation>
    <scope>NUCLEOTIDE SEQUENCE [LARGE SCALE GENOMIC DNA]</scope>
    <source>
        <strain evidence="2 3">SCRP333</strain>
    </source>
</reference>
<feature type="compositionally biased region" description="Polar residues" evidence="1">
    <location>
        <begin position="1478"/>
        <end position="1489"/>
    </location>
</feature>
<proteinExistence type="predicted"/>
<feature type="compositionally biased region" description="Low complexity" evidence="1">
    <location>
        <begin position="23"/>
        <end position="35"/>
    </location>
</feature>
<feature type="region of interest" description="Disordered" evidence="1">
    <location>
        <begin position="565"/>
        <end position="585"/>
    </location>
</feature>
<feature type="compositionally biased region" description="Polar residues" evidence="1">
    <location>
        <begin position="1291"/>
        <end position="1306"/>
    </location>
</feature>
<feature type="region of interest" description="Disordered" evidence="1">
    <location>
        <begin position="673"/>
        <end position="758"/>
    </location>
</feature>
<feature type="compositionally biased region" description="Acidic residues" evidence="1">
    <location>
        <begin position="821"/>
        <end position="839"/>
    </location>
</feature>
<feature type="region of interest" description="Disordered" evidence="1">
    <location>
        <begin position="1698"/>
        <end position="1749"/>
    </location>
</feature>
<feature type="compositionally biased region" description="Low complexity" evidence="1">
    <location>
        <begin position="1311"/>
        <end position="1328"/>
    </location>
</feature>
<name>A0A6A4FK72_9STRA</name>
<organism evidence="2 3">
    <name type="scientific">Phytophthora rubi</name>
    <dbReference type="NCBI Taxonomy" id="129364"/>
    <lineage>
        <taxon>Eukaryota</taxon>
        <taxon>Sar</taxon>
        <taxon>Stramenopiles</taxon>
        <taxon>Oomycota</taxon>
        <taxon>Peronosporomycetes</taxon>
        <taxon>Peronosporales</taxon>
        <taxon>Peronosporaceae</taxon>
        <taxon>Phytophthora</taxon>
    </lineage>
</organism>